<keyword evidence="7" id="KW-0851">Voltage-gated channel</keyword>
<evidence type="ECO:0000256" key="11">
    <source>
        <dbReference type="ARBA" id="ARBA00023136"/>
    </source>
</evidence>
<evidence type="ECO:0000256" key="10">
    <source>
        <dbReference type="ARBA" id="ARBA00023065"/>
    </source>
</evidence>
<dbReference type="InterPro" id="IPR018247">
    <property type="entry name" value="EF_Hand_1_Ca_BS"/>
</dbReference>
<dbReference type="AlphaFoldDB" id="A0A8K1CB92"/>
<dbReference type="PROSITE" id="PS50222">
    <property type="entry name" value="EF_HAND_2"/>
    <property type="match status" value="1"/>
</dbReference>
<dbReference type="PRINTS" id="PR00169">
    <property type="entry name" value="KCHANNEL"/>
</dbReference>
<dbReference type="GO" id="GO:0001508">
    <property type="term" value="P:action potential"/>
    <property type="evidence" value="ECO:0007669"/>
    <property type="project" value="TreeGrafter"/>
</dbReference>
<keyword evidence="4 14" id="KW-0812">Transmembrane</keyword>
<dbReference type="Gene3D" id="1.10.287.70">
    <property type="match status" value="1"/>
</dbReference>
<sequence length="579" mass="63756">MPSTIPEDSKLSSNIRQTSFRATSVLDDDEDEPPLTLLGKCWQFFDDPNSSTPAYYFSLTLFFFIILSTVVFVAQTEDALSPYTNVLGTIETICAIVFTAELGMRLLFAPSKWQFAKYYGNWIDFAAILPYYLEAVLKVENAGSFGAIRIVRLTRVARVLKISRYSSAIQVFVQAISISIKALSMLLFLMSIAMIVFSSAIYFAEYTPDGCRKGGWIGQCAPVSTGSGMNGTLASTVAAAAAMTAMNTQNCICVDPNPYKSIASSFWWCIVTMSTVGYGDMTPVTLPGKIIGCATVLTGMLVLALPITVIGTNFQKVMKSVVQQTMKTNVDYLKGKRQICREEIQAILQRFHAVTEDIHLDIEDIINVYDTDNSGTLEDEELARFRHDLEMLQNRAFMNQHLPSAVELRGAAVVPTSAVRASVSSASPFDPYVSIDPSCDGVSGVESLVETDKRHKSLSRVPTNSGLGPSMAASDVRASRASTSRPSDGSSPSVESVVHSFHASPPPSRSSSPVGRVHSMSRRSSDMRPVDDDLLCVRLLEMQRMWEERLLETETRLEAKLLNLNKIMLRIESMMEQED</sequence>
<dbReference type="SUPFAM" id="SSF47473">
    <property type="entry name" value="EF-hand"/>
    <property type="match status" value="1"/>
</dbReference>
<reference evidence="16" key="1">
    <citation type="submission" date="2019-03" db="EMBL/GenBank/DDBJ databases">
        <title>Long read genome sequence of the mycoparasitic Pythium oligandrum ATCC 38472 isolated from sugarbeet rhizosphere.</title>
        <authorList>
            <person name="Gaulin E."/>
        </authorList>
    </citation>
    <scope>NUCLEOTIDE SEQUENCE</scope>
    <source>
        <strain evidence="16">ATCC 38472_TT</strain>
    </source>
</reference>
<organism evidence="16 17">
    <name type="scientific">Pythium oligandrum</name>
    <name type="common">Mycoparasitic fungus</name>
    <dbReference type="NCBI Taxonomy" id="41045"/>
    <lineage>
        <taxon>Eukaryota</taxon>
        <taxon>Sar</taxon>
        <taxon>Stramenopiles</taxon>
        <taxon>Oomycota</taxon>
        <taxon>Peronosporomycetes</taxon>
        <taxon>Pythiales</taxon>
        <taxon>Pythiaceae</taxon>
        <taxon>Pythium</taxon>
    </lineage>
</organism>
<evidence type="ECO:0000256" key="5">
    <source>
        <dbReference type="ARBA" id="ARBA00022826"/>
    </source>
</evidence>
<dbReference type="GO" id="GO:0005249">
    <property type="term" value="F:voltage-gated potassium channel activity"/>
    <property type="evidence" value="ECO:0007669"/>
    <property type="project" value="InterPro"/>
</dbReference>
<protein>
    <recommendedName>
        <fullName evidence="15">EF-hand domain-containing protein</fullName>
    </recommendedName>
</protein>
<dbReference type="PANTHER" id="PTHR11537:SF254">
    <property type="entry name" value="POTASSIUM VOLTAGE-GATED CHANNEL PROTEIN SHAB"/>
    <property type="match status" value="1"/>
</dbReference>
<evidence type="ECO:0000256" key="6">
    <source>
        <dbReference type="ARBA" id="ARBA00022837"/>
    </source>
</evidence>
<keyword evidence="3" id="KW-0633">Potassium transport</keyword>
<keyword evidence="12" id="KW-0407">Ion channel</keyword>
<keyword evidence="6" id="KW-0106">Calcium</keyword>
<dbReference type="OrthoDB" id="415460at2759"/>
<dbReference type="InterPro" id="IPR011992">
    <property type="entry name" value="EF-hand-dom_pair"/>
</dbReference>
<feature type="compositionally biased region" description="Low complexity" evidence="13">
    <location>
        <begin position="479"/>
        <end position="498"/>
    </location>
</feature>
<evidence type="ECO:0000256" key="12">
    <source>
        <dbReference type="ARBA" id="ARBA00023303"/>
    </source>
</evidence>
<dbReference type="Gene3D" id="1.20.120.350">
    <property type="entry name" value="Voltage-gated potassium channels. Chain C"/>
    <property type="match status" value="1"/>
</dbReference>
<gene>
    <name evidence="16" type="ORF">Poli38472_000049</name>
</gene>
<dbReference type="PANTHER" id="PTHR11537">
    <property type="entry name" value="VOLTAGE-GATED POTASSIUM CHANNEL"/>
    <property type="match status" value="1"/>
</dbReference>
<feature type="transmembrane region" description="Helical" evidence="14">
    <location>
        <begin position="182"/>
        <end position="204"/>
    </location>
</feature>
<dbReference type="SUPFAM" id="SSF81324">
    <property type="entry name" value="Voltage-gated potassium channels"/>
    <property type="match status" value="1"/>
</dbReference>
<dbReference type="Gene3D" id="1.10.238.10">
    <property type="entry name" value="EF-hand"/>
    <property type="match status" value="1"/>
</dbReference>
<feature type="domain" description="EF-hand" evidence="15">
    <location>
        <begin position="357"/>
        <end position="392"/>
    </location>
</feature>
<evidence type="ECO:0000256" key="13">
    <source>
        <dbReference type="SAM" id="MobiDB-lite"/>
    </source>
</evidence>
<keyword evidence="10" id="KW-0406">Ion transport</keyword>
<evidence type="ECO:0000256" key="9">
    <source>
        <dbReference type="ARBA" id="ARBA00022989"/>
    </source>
</evidence>
<comment type="caution">
    <text evidence="16">The sequence shown here is derived from an EMBL/GenBank/DDBJ whole genome shotgun (WGS) entry which is preliminary data.</text>
</comment>
<accession>A0A8K1CB92</accession>
<dbReference type="GO" id="GO:0008076">
    <property type="term" value="C:voltage-gated potassium channel complex"/>
    <property type="evidence" value="ECO:0007669"/>
    <property type="project" value="InterPro"/>
</dbReference>
<dbReference type="InterPro" id="IPR028325">
    <property type="entry name" value="VG_K_chnl"/>
</dbReference>
<feature type="region of interest" description="Disordered" evidence="13">
    <location>
        <begin position="450"/>
        <end position="527"/>
    </location>
</feature>
<proteinExistence type="predicted"/>
<keyword evidence="9 14" id="KW-1133">Transmembrane helix</keyword>
<name>A0A8K1CB92_PYTOL</name>
<evidence type="ECO:0000256" key="2">
    <source>
        <dbReference type="ARBA" id="ARBA00022448"/>
    </source>
</evidence>
<feature type="transmembrane region" description="Helical" evidence="14">
    <location>
        <begin position="86"/>
        <end position="108"/>
    </location>
</feature>
<evidence type="ECO:0000256" key="8">
    <source>
        <dbReference type="ARBA" id="ARBA00022958"/>
    </source>
</evidence>
<evidence type="ECO:0000256" key="7">
    <source>
        <dbReference type="ARBA" id="ARBA00022882"/>
    </source>
</evidence>
<evidence type="ECO:0000259" key="15">
    <source>
        <dbReference type="PROSITE" id="PS50222"/>
    </source>
</evidence>
<feature type="transmembrane region" description="Helical" evidence="14">
    <location>
        <begin position="54"/>
        <end position="74"/>
    </location>
</feature>
<dbReference type="InterPro" id="IPR005821">
    <property type="entry name" value="Ion_trans_dom"/>
</dbReference>
<keyword evidence="11 14" id="KW-0472">Membrane</keyword>
<evidence type="ECO:0000256" key="4">
    <source>
        <dbReference type="ARBA" id="ARBA00022692"/>
    </source>
</evidence>
<dbReference type="InterPro" id="IPR027359">
    <property type="entry name" value="Volt_channel_dom_sf"/>
</dbReference>
<comment type="subcellular location">
    <subcellularLocation>
        <location evidence="1">Membrane</location>
        <topology evidence="1">Multi-pass membrane protein</topology>
    </subcellularLocation>
</comment>
<dbReference type="PROSITE" id="PS00018">
    <property type="entry name" value="EF_HAND_1"/>
    <property type="match status" value="1"/>
</dbReference>
<evidence type="ECO:0000313" key="16">
    <source>
        <dbReference type="EMBL" id="TMW60007.1"/>
    </source>
</evidence>
<evidence type="ECO:0000256" key="3">
    <source>
        <dbReference type="ARBA" id="ARBA00022538"/>
    </source>
</evidence>
<dbReference type="Pfam" id="PF00520">
    <property type="entry name" value="Ion_trans"/>
    <property type="match status" value="1"/>
</dbReference>
<keyword evidence="2" id="KW-0813">Transport</keyword>
<dbReference type="GO" id="GO:0005509">
    <property type="term" value="F:calcium ion binding"/>
    <property type="evidence" value="ECO:0007669"/>
    <property type="project" value="InterPro"/>
</dbReference>
<keyword evidence="17" id="KW-1185">Reference proteome</keyword>
<keyword evidence="5" id="KW-0631">Potassium channel</keyword>
<keyword evidence="8" id="KW-0630">Potassium</keyword>
<feature type="transmembrane region" description="Helical" evidence="14">
    <location>
        <begin position="289"/>
        <end position="310"/>
    </location>
</feature>
<dbReference type="EMBL" id="SPLM01000108">
    <property type="protein sequence ID" value="TMW60007.1"/>
    <property type="molecule type" value="Genomic_DNA"/>
</dbReference>
<evidence type="ECO:0000256" key="14">
    <source>
        <dbReference type="SAM" id="Phobius"/>
    </source>
</evidence>
<evidence type="ECO:0000313" key="17">
    <source>
        <dbReference type="Proteomes" id="UP000794436"/>
    </source>
</evidence>
<dbReference type="Proteomes" id="UP000794436">
    <property type="component" value="Unassembled WGS sequence"/>
</dbReference>
<dbReference type="InterPro" id="IPR002048">
    <property type="entry name" value="EF_hand_dom"/>
</dbReference>
<evidence type="ECO:0000256" key="1">
    <source>
        <dbReference type="ARBA" id="ARBA00004141"/>
    </source>
</evidence>